<evidence type="ECO:0000256" key="1">
    <source>
        <dbReference type="ARBA" id="ARBA00001561"/>
    </source>
</evidence>
<dbReference type="PANTHER" id="PTHR30404:SF0">
    <property type="entry name" value="N-ACETYLMURAMOYL-L-ALANINE AMIDASE AMIC"/>
    <property type="match status" value="1"/>
</dbReference>
<evidence type="ECO:0000313" key="6">
    <source>
        <dbReference type="Proteomes" id="UP001589755"/>
    </source>
</evidence>
<dbReference type="CDD" id="cd02696">
    <property type="entry name" value="MurNAc-LAA"/>
    <property type="match status" value="1"/>
</dbReference>
<organism evidence="5 6">
    <name type="scientific">Chelativorans intermedius</name>
    <dbReference type="NCBI Taxonomy" id="515947"/>
    <lineage>
        <taxon>Bacteria</taxon>
        <taxon>Pseudomonadati</taxon>
        <taxon>Pseudomonadota</taxon>
        <taxon>Alphaproteobacteria</taxon>
        <taxon>Hyphomicrobiales</taxon>
        <taxon>Phyllobacteriaceae</taxon>
        <taxon>Chelativorans</taxon>
    </lineage>
</organism>
<feature type="domain" description="MurNAc-LAA" evidence="4">
    <location>
        <begin position="230"/>
        <end position="384"/>
    </location>
</feature>
<dbReference type="EC" id="3.5.1.28" evidence="2"/>
<comment type="catalytic activity">
    <reaction evidence="1">
        <text>Hydrolyzes the link between N-acetylmuramoyl residues and L-amino acid residues in certain cell-wall glycopeptides.</text>
        <dbReference type="EC" id="3.5.1.28"/>
    </reaction>
</comment>
<dbReference type="SMART" id="SM00646">
    <property type="entry name" value="Ami_3"/>
    <property type="match status" value="1"/>
</dbReference>
<dbReference type="RefSeq" id="WP_261521671.1">
    <property type="nucleotide sequence ID" value="NZ_JAODNW010000019.1"/>
</dbReference>
<dbReference type="InterPro" id="IPR050695">
    <property type="entry name" value="N-acetylmuramoyl_amidase_3"/>
</dbReference>
<evidence type="ECO:0000256" key="3">
    <source>
        <dbReference type="ARBA" id="ARBA00022801"/>
    </source>
</evidence>
<reference evidence="5 6" key="1">
    <citation type="submission" date="2024-09" db="EMBL/GenBank/DDBJ databases">
        <authorList>
            <person name="Sun Q."/>
            <person name="Mori K."/>
        </authorList>
    </citation>
    <scope>NUCLEOTIDE SEQUENCE [LARGE SCALE GENOMIC DNA]</scope>
    <source>
        <strain evidence="5 6">CCM 8543</strain>
    </source>
</reference>
<dbReference type="InterPro" id="IPR021731">
    <property type="entry name" value="AMIN_dom"/>
</dbReference>
<gene>
    <name evidence="5" type="ORF">ACFFJ2_08320</name>
</gene>
<dbReference type="Proteomes" id="UP001589755">
    <property type="component" value="Unassembled WGS sequence"/>
</dbReference>
<dbReference type="PANTHER" id="PTHR30404">
    <property type="entry name" value="N-ACETYLMURAMOYL-L-ALANINE AMIDASE"/>
    <property type="match status" value="1"/>
</dbReference>
<evidence type="ECO:0000313" key="5">
    <source>
        <dbReference type="EMBL" id="MFC0208400.1"/>
    </source>
</evidence>
<evidence type="ECO:0000256" key="2">
    <source>
        <dbReference type="ARBA" id="ARBA00011901"/>
    </source>
</evidence>
<protein>
    <recommendedName>
        <fullName evidence="2">N-acetylmuramoyl-L-alanine amidase</fullName>
        <ecNumber evidence="2">3.5.1.28</ecNumber>
    </recommendedName>
</protein>
<dbReference type="InterPro" id="IPR002508">
    <property type="entry name" value="MurNAc-LAA_cat"/>
</dbReference>
<sequence length="395" mass="43140">MLAVAFAAADSRAQEARPSLDAPILNAYDYKMAGDAVRTRIVLRFDRKPEVNWFFLRAPHRLVIDLPETKFAIDEAELAPRGLVAKVRYGRMEPGRSRMILTIDGPFLIDDLAVLENETTAGFRLIVDLIATSESTFEAAMRERITSAPDSAGKAGDGPVTTPVDDRFTVVIDPGHGGIDSGARGVNGTLEKTIVLAFGLELRSKLEKTGRYNVVMTRDTDVFLRLDERVRIARRNDADLFLSIHADSIRVRGFGGATVYTLSERASDAQAAAMAARENLSDALAGMVEEEKQDVVTDILADLIRRETQAFSMRFARTLIGELSDTVTLVNNPLRSAGFRVLRAPDVPSVLLELGYLTNAQDEAQMRDADWRARAADSIVQAIDAFAKVKGGAGG</sequence>
<dbReference type="SUPFAM" id="SSF53187">
    <property type="entry name" value="Zn-dependent exopeptidases"/>
    <property type="match status" value="1"/>
</dbReference>
<proteinExistence type="predicted"/>
<comment type="caution">
    <text evidence="5">The sequence shown here is derived from an EMBL/GenBank/DDBJ whole genome shotgun (WGS) entry which is preliminary data.</text>
</comment>
<dbReference type="Pfam" id="PF11741">
    <property type="entry name" value="AMIN"/>
    <property type="match status" value="1"/>
</dbReference>
<accession>A0ABV6D6Z2</accession>
<dbReference type="Gene3D" id="2.60.40.3500">
    <property type="match status" value="1"/>
</dbReference>
<keyword evidence="6" id="KW-1185">Reference proteome</keyword>
<dbReference type="Gene3D" id="3.40.630.40">
    <property type="entry name" value="Zn-dependent exopeptidases"/>
    <property type="match status" value="1"/>
</dbReference>
<dbReference type="EMBL" id="JBHLXD010000011">
    <property type="protein sequence ID" value="MFC0208400.1"/>
    <property type="molecule type" value="Genomic_DNA"/>
</dbReference>
<keyword evidence="3" id="KW-0378">Hydrolase</keyword>
<name>A0ABV6D6Z2_9HYPH</name>
<dbReference type="Pfam" id="PF01520">
    <property type="entry name" value="Amidase_3"/>
    <property type="match status" value="1"/>
</dbReference>
<evidence type="ECO:0000259" key="4">
    <source>
        <dbReference type="SMART" id="SM00646"/>
    </source>
</evidence>